<evidence type="ECO:0000256" key="4">
    <source>
        <dbReference type="ARBA" id="ARBA00022617"/>
    </source>
</evidence>
<dbReference type="GO" id="GO:0016712">
    <property type="term" value="F:oxidoreductase activity, acting on paired donors, with incorporation or reduction of molecular oxygen, reduced flavin or flavoprotein as one donor, and incorporation of one atom of oxygen"/>
    <property type="evidence" value="ECO:0007669"/>
    <property type="project" value="UniProtKB-ARBA"/>
</dbReference>
<dbReference type="InterPro" id="IPR036396">
    <property type="entry name" value="Cyt_P450_sf"/>
</dbReference>
<evidence type="ECO:0000256" key="3">
    <source>
        <dbReference type="ARBA" id="ARBA00010617"/>
    </source>
</evidence>
<dbReference type="PANTHER" id="PTHR24286">
    <property type="entry name" value="CYTOCHROME P450 26"/>
    <property type="match status" value="1"/>
</dbReference>
<sequence length="476" mass="54790">MELSLAAFLLVTLFLLPFVLVHKISYGRNSRLLPPGSSGWPFLGETLDYYFKIQSGGLGQFITSRKTKYSSKIFRTSLMGQPMAVFCDAEGNKFLFSNENKYFKHWWPSTVDKLFPKSNKKPNTEHTKLLRKLLTFVLKRDVLREYISTMDAVMKQHLHTYFNCQELKIDDVAKRYVFKLACTSFLGLHDQWKIEDLEKGIQDIGMGLSSMPLDFPGTALHHAIRTSNLMRAQFEKMVRQRKQELSDHCSFSGKDFISHMLQTVDEDGQFITEADMACLLVGLLQGSYTNVHSTITNTMMYLSENPEIYDSVLREQKQIADQKDPNDCLNAEDLGKMKYSWNVVCEVLRLKPPVHGSFKEAKTDFNYSGYTVPKGWKIHWIAHATHMNPEYFPNPEKFDPSRFQGEGPASYTFMPFGAGAHMCPGNEYARLAILVFLHNVATRFRWEKTIRDEKVLHYPFPRPACGLPVKLYPHDP</sequence>
<dbReference type="FunFam" id="1.10.630.10:FF:000022">
    <property type="entry name" value="Taxadiene 5-alpha hydroxylase"/>
    <property type="match status" value="1"/>
</dbReference>
<protein>
    <submittedName>
        <fullName evidence="15">OLC1v1017746C1</fullName>
    </submittedName>
</protein>
<comment type="similarity">
    <text evidence="3 13">Belongs to the cytochrome P450 family.</text>
</comment>
<dbReference type="PRINTS" id="PR00463">
    <property type="entry name" value="EP450I"/>
</dbReference>
<evidence type="ECO:0000256" key="1">
    <source>
        <dbReference type="ARBA" id="ARBA00001971"/>
    </source>
</evidence>
<keyword evidence="6 12" id="KW-0479">Metal-binding</keyword>
<keyword evidence="4 12" id="KW-0349">Heme</keyword>
<keyword evidence="16" id="KW-1185">Reference proteome</keyword>
<feature type="signal peptide" evidence="14">
    <location>
        <begin position="1"/>
        <end position="21"/>
    </location>
</feature>
<evidence type="ECO:0000256" key="13">
    <source>
        <dbReference type="RuleBase" id="RU000461"/>
    </source>
</evidence>
<dbReference type="InterPro" id="IPR001128">
    <property type="entry name" value="Cyt_P450"/>
</dbReference>
<dbReference type="AlphaFoldDB" id="A0AAV1EA31"/>
<comment type="subcellular location">
    <subcellularLocation>
        <location evidence="2">Membrane</location>
        <topology evidence="2">Single-pass membrane protein</topology>
    </subcellularLocation>
</comment>
<keyword evidence="9 12" id="KW-0408">Iron</keyword>
<keyword evidence="11" id="KW-0472">Membrane</keyword>
<dbReference type="PANTHER" id="PTHR24286:SF349">
    <property type="entry name" value="CYTOCHROME P450 716A1-RELATED"/>
    <property type="match status" value="1"/>
</dbReference>
<reference evidence="15" key="1">
    <citation type="submission" date="2023-03" db="EMBL/GenBank/DDBJ databases">
        <authorList>
            <person name="Julca I."/>
        </authorList>
    </citation>
    <scope>NUCLEOTIDE SEQUENCE</scope>
</reference>
<dbReference type="Gene3D" id="1.10.630.10">
    <property type="entry name" value="Cytochrome P450"/>
    <property type="match status" value="1"/>
</dbReference>
<evidence type="ECO:0000256" key="6">
    <source>
        <dbReference type="ARBA" id="ARBA00022723"/>
    </source>
</evidence>
<accession>A0AAV1EA31</accession>
<dbReference type="GO" id="GO:0020037">
    <property type="term" value="F:heme binding"/>
    <property type="evidence" value="ECO:0007669"/>
    <property type="project" value="InterPro"/>
</dbReference>
<proteinExistence type="inferred from homology"/>
<evidence type="ECO:0000256" key="10">
    <source>
        <dbReference type="ARBA" id="ARBA00023033"/>
    </source>
</evidence>
<dbReference type="SUPFAM" id="SSF48264">
    <property type="entry name" value="Cytochrome P450"/>
    <property type="match status" value="1"/>
</dbReference>
<dbReference type="InterPro" id="IPR017972">
    <property type="entry name" value="Cyt_P450_CS"/>
</dbReference>
<name>A0AAV1EA31_OLDCO</name>
<evidence type="ECO:0000256" key="9">
    <source>
        <dbReference type="ARBA" id="ARBA00023004"/>
    </source>
</evidence>
<evidence type="ECO:0000256" key="12">
    <source>
        <dbReference type="PIRSR" id="PIRSR602401-1"/>
    </source>
</evidence>
<evidence type="ECO:0000313" key="15">
    <source>
        <dbReference type="EMBL" id="CAI9116563.1"/>
    </source>
</evidence>
<evidence type="ECO:0000256" key="2">
    <source>
        <dbReference type="ARBA" id="ARBA00004167"/>
    </source>
</evidence>
<keyword evidence="10 13" id="KW-0503">Monooxygenase</keyword>
<dbReference type="InterPro" id="IPR002401">
    <property type="entry name" value="Cyt_P450_E_grp-I"/>
</dbReference>
<dbReference type="Proteomes" id="UP001161247">
    <property type="component" value="Chromosome 8"/>
</dbReference>
<evidence type="ECO:0000256" key="11">
    <source>
        <dbReference type="ARBA" id="ARBA00023136"/>
    </source>
</evidence>
<organism evidence="15 16">
    <name type="scientific">Oldenlandia corymbosa var. corymbosa</name>
    <dbReference type="NCBI Taxonomy" id="529605"/>
    <lineage>
        <taxon>Eukaryota</taxon>
        <taxon>Viridiplantae</taxon>
        <taxon>Streptophyta</taxon>
        <taxon>Embryophyta</taxon>
        <taxon>Tracheophyta</taxon>
        <taxon>Spermatophyta</taxon>
        <taxon>Magnoliopsida</taxon>
        <taxon>eudicotyledons</taxon>
        <taxon>Gunneridae</taxon>
        <taxon>Pentapetalae</taxon>
        <taxon>asterids</taxon>
        <taxon>lamiids</taxon>
        <taxon>Gentianales</taxon>
        <taxon>Rubiaceae</taxon>
        <taxon>Rubioideae</taxon>
        <taxon>Spermacoceae</taxon>
        <taxon>Hedyotis-Oldenlandia complex</taxon>
        <taxon>Oldenlandia</taxon>
    </lineage>
</organism>
<dbReference type="PROSITE" id="PS00086">
    <property type="entry name" value="CYTOCHROME_P450"/>
    <property type="match status" value="1"/>
</dbReference>
<evidence type="ECO:0000256" key="14">
    <source>
        <dbReference type="SAM" id="SignalP"/>
    </source>
</evidence>
<comment type="cofactor">
    <cofactor evidence="1 12">
        <name>heme</name>
        <dbReference type="ChEBI" id="CHEBI:30413"/>
    </cofactor>
</comment>
<dbReference type="Pfam" id="PF00067">
    <property type="entry name" value="p450"/>
    <property type="match status" value="1"/>
</dbReference>
<keyword evidence="14" id="KW-0732">Signal</keyword>
<feature type="chain" id="PRO_5043651129" evidence="14">
    <location>
        <begin position="22"/>
        <end position="476"/>
    </location>
</feature>
<evidence type="ECO:0000256" key="8">
    <source>
        <dbReference type="ARBA" id="ARBA00023002"/>
    </source>
</evidence>
<keyword evidence="7" id="KW-1133">Transmembrane helix</keyword>
<dbReference type="GO" id="GO:0005506">
    <property type="term" value="F:iron ion binding"/>
    <property type="evidence" value="ECO:0007669"/>
    <property type="project" value="InterPro"/>
</dbReference>
<evidence type="ECO:0000256" key="5">
    <source>
        <dbReference type="ARBA" id="ARBA00022692"/>
    </source>
</evidence>
<evidence type="ECO:0000313" key="16">
    <source>
        <dbReference type="Proteomes" id="UP001161247"/>
    </source>
</evidence>
<keyword evidence="5" id="KW-0812">Transmembrane</keyword>
<dbReference type="GO" id="GO:0016125">
    <property type="term" value="P:sterol metabolic process"/>
    <property type="evidence" value="ECO:0007669"/>
    <property type="project" value="TreeGrafter"/>
</dbReference>
<dbReference type="EMBL" id="OX459125">
    <property type="protein sequence ID" value="CAI9116563.1"/>
    <property type="molecule type" value="Genomic_DNA"/>
</dbReference>
<feature type="binding site" description="axial binding residue" evidence="12">
    <location>
        <position position="423"/>
    </location>
    <ligand>
        <name>heme</name>
        <dbReference type="ChEBI" id="CHEBI:30413"/>
    </ligand>
    <ligandPart>
        <name>Fe</name>
        <dbReference type="ChEBI" id="CHEBI:18248"/>
    </ligandPart>
</feature>
<gene>
    <name evidence="15" type="ORF">OLC1_LOCUS22827</name>
</gene>
<evidence type="ECO:0000256" key="7">
    <source>
        <dbReference type="ARBA" id="ARBA00022989"/>
    </source>
</evidence>
<dbReference type="CDD" id="cd11043">
    <property type="entry name" value="CYP90-like"/>
    <property type="match status" value="1"/>
</dbReference>
<dbReference type="GO" id="GO:0016020">
    <property type="term" value="C:membrane"/>
    <property type="evidence" value="ECO:0007669"/>
    <property type="project" value="UniProtKB-SubCell"/>
</dbReference>
<keyword evidence="8 13" id="KW-0560">Oxidoreductase</keyword>